<reference evidence="10" key="2">
    <citation type="submission" date="2020-06" db="EMBL/GenBank/DDBJ databases">
        <title>Helianthus annuus Genome sequencing and assembly Release 2.</title>
        <authorList>
            <person name="Gouzy J."/>
            <person name="Langlade N."/>
            <person name="Munos S."/>
        </authorList>
    </citation>
    <scope>NUCLEOTIDE SEQUENCE</scope>
    <source>
        <tissue evidence="10">Leaves</tissue>
    </source>
</reference>
<dbReference type="InterPro" id="IPR011011">
    <property type="entry name" value="Znf_FYVE_PHD"/>
</dbReference>
<organism evidence="10 11">
    <name type="scientific">Helianthus annuus</name>
    <name type="common">Common sunflower</name>
    <dbReference type="NCBI Taxonomy" id="4232"/>
    <lineage>
        <taxon>Eukaryota</taxon>
        <taxon>Viridiplantae</taxon>
        <taxon>Streptophyta</taxon>
        <taxon>Embryophyta</taxon>
        <taxon>Tracheophyta</taxon>
        <taxon>Spermatophyta</taxon>
        <taxon>Magnoliopsida</taxon>
        <taxon>eudicotyledons</taxon>
        <taxon>Gunneridae</taxon>
        <taxon>Pentapetalae</taxon>
        <taxon>asterids</taxon>
        <taxon>campanulids</taxon>
        <taxon>Asterales</taxon>
        <taxon>Asteraceae</taxon>
        <taxon>Asteroideae</taxon>
        <taxon>Heliantheae alliance</taxon>
        <taxon>Heliantheae</taxon>
        <taxon>Helianthus</taxon>
    </lineage>
</organism>
<dbReference type="Gramene" id="mRNA:HanXRQr2_Chr04g0178811">
    <property type="protein sequence ID" value="mRNA:HanXRQr2_Chr04g0178811"/>
    <property type="gene ID" value="HanXRQr2_Chr04g0178811"/>
</dbReference>
<dbReference type="GO" id="GO:0003714">
    <property type="term" value="F:transcription corepressor activity"/>
    <property type="evidence" value="ECO:0007669"/>
    <property type="project" value="InterPro"/>
</dbReference>
<feature type="compositionally biased region" description="Polar residues" evidence="7">
    <location>
        <begin position="1045"/>
        <end position="1056"/>
    </location>
</feature>
<dbReference type="GO" id="GO:0005634">
    <property type="term" value="C:nucleus"/>
    <property type="evidence" value="ECO:0007669"/>
    <property type="project" value="UniProtKB-SubCell"/>
</dbReference>
<dbReference type="InterPro" id="IPR013083">
    <property type="entry name" value="Znf_RING/FYVE/PHD"/>
</dbReference>
<feature type="compositionally biased region" description="Basic and acidic residues" evidence="7">
    <location>
        <begin position="368"/>
        <end position="377"/>
    </location>
</feature>
<evidence type="ECO:0000256" key="5">
    <source>
        <dbReference type="ARBA" id="ARBA00023242"/>
    </source>
</evidence>
<protein>
    <submittedName>
        <fullName evidence="10">Histone acetyltransferase chromatin regulator PHD family</fullName>
        <ecNumber evidence="10">2.3.1.48</ecNumber>
    </submittedName>
</protein>
<dbReference type="InterPro" id="IPR016181">
    <property type="entry name" value="Acyl_CoA_acyltransferase"/>
</dbReference>
<dbReference type="InterPro" id="IPR054292">
    <property type="entry name" value="DUF7028"/>
</dbReference>
<feature type="compositionally biased region" description="Basic residues" evidence="7">
    <location>
        <begin position="567"/>
        <end position="580"/>
    </location>
</feature>
<dbReference type="SUPFAM" id="SSF57903">
    <property type="entry name" value="FYVE/PHD zinc finger"/>
    <property type="match status" value="1"/>
</dbReference>
<dbReference type="CDD" id="cd04301">
    <property type="entry name" value="NAT_SF"/>
    <property type="match status" value="1"/>
</dbReference>
<dbReference type="SMART" id="SM00249">
    <property type="entry name" value="PHD"/>
    <property type="match status" value="2"/>
</dbReference>
<feature type="compositionally biased region" description="Basic and acidic residues" evidence="7">
    <location>
        <begin position="291"/>
        <end position="319"/>
    </location>
</feature>
<feature type="region of interest" description="Disordered" evidence="7">
    <location>
        <begin position="566"/>
        <end position="597"/>
    </location>
</feature>
<evidence type="ECO:0000256" key="2">
    <source>
        <dbReference type="ARBA" id="ARBA00022723"/>
    </source>
</evidence>
<evidence type="ECO:0000256" key="7">
    <source>
        <dbReference type="SAM" id="MobiDB-lite"/>
    </source>
</evidence>
<keyword evidence="11" id="KW-1185">Reference proteome</keyword>
<accession>A0A9K3NTU8</accession>
<dbReference type="AlphaFoldDB" id="A0A9K3NTU8"/>
<gene>
    <name evidence="10" type="ORF">HanXRQr2_Chr04g0178811</name>
</gene>
<feature type="domain" description="PHD-type" evidence="8">
    <location>
        <begin position="711"/>
        <end position="756"/>
    </location>
</feature>
<feature type="compositionally biased region" description="Basic and acidic residues" evidence="7">
    <location>
        <begin position="338"/>
        <end position="355"/>
    </location>
</feature>
<dbReference type="GO" id="GO:0003677">
    <property type="term" value="F:DNA binding"/>
    <property type="evidence" value="ECO:0007669"/>
    <property type="project" value="InterPro"/>
</dbReference>
<dbReference type="Pfam" id="PF00628">
    <property type="entry name" value="PHD"/>
    <property type="match status" value="1"/>
</dbReference>
<feature type="compositionally biased region" description="Basic residues" evidence="7">
    <location>
        <begin position="327"/>
        <end position="337"/>
    </location>
</feature>
<dbReference type="EC" id="2.3.1.48" evidence="10"/>
<evidence type="ECO:0000256" key="6">
    <source>
        <dbReference type="PROSITE-ProRule" id="PRU00146"/>
    </source>
</evidence>
<feature type="region of interest" description="Disordered" evidence="7">
    <location>
        <begin position="1045"/>
        <end position="1068"/>
    </location>
</feature>
<keyword evidence="2" id="KW-0479">Metal-binding</keyword>
<keyword evidence="10" id="KW-0012">Acyltransferase</keyword>
<comment type="caution">
    <text evidence="10">The sequence shown here is derived from an EMBL/GenBank/DDBJ whole genome shotgun (WGS) entry which is preliminary data.</text>
</comment>
<dbReference type="InterPro" id="IPR017956">
    <property type="entry name" value="AT_hook_DNA-bd_motif"/>
</dbReference>
<evidence type="ECO:0000313" key="11">
    <source>
        <dbReference type="Proteomes" id="UP000215914"/>
    </source>
</evidence>
<dbReference type="InterPro" id="IPR019787">
    <property type="entry name" value="Znf_PHD-finger"/>
</dbReference>
<name>A0A9K3NTU8_HELAN</name>
<dbReference type="PROSITE" id="PS50016">
    <property type="entry name" value="ZF_PHD_2"/>
    <property type="match status" value="1"/>
</dbReference>
<evidence type="ECO:0000256" key="1">
    <source>
        <dbReference type="ARBA" id="ARBA00004123"/>
    </source>
</evidence>
<dbReference type="InterPro" id="IPR042163">
    <property type="entry name" value="PHF12"/>
</dbReference>
<evidence type="ECO:0000259" key="8">
    <source>
        <dbReference type="PROSITE" id="PS50016"/>
    </source>
</evidence>
<dbReference type="InterPro" id="IPR056511">
    <property type="entry name" value="IDM1_C"/>
</dbReference>
<dbReference type="InterPro" id="IPR000182">
    <property type="entry name" value="GNAT_dom"/>
</dbReference>
<dbReference type="EMBL" id="MNCJ02000319">
    <property type="protein sequence ID" value="KAF5811208.1"/>
    <property type="molecule type" value="Genomic_DNA"/>
</dbReference>
<dbReference type="InterPro" id="IPR032308">
    <property type="entry name" value="TDBD"/>
</dbReference>
<proteinExistence type="predicted"/>
<dbReference type="InterPro" id="IPR001965">
    <property type="entry name" value="Znf_PHD"/>
</dbReference>
<dbReference type="Gene3D" id="3.40.630.30">
    <property type="match status" value="1"/>
</dbReference>
<comment type="subcellular location">
    <subcellularLocation>
        <location evidence="1">Nucleus</location>
    </subcellularLocation>
</comment>
<evidence type="ECO:0000313" key="10">
    <source>
        <dbReference type="EMBL" id="KAF5811208.1"/>
    </source>
</evidence>
<evidence type="ECO:0000256" key="4">
    <source>
        <dbReference type="ARBA" id="ARBA00022833"/>
    </source>
</evidence>
<dbReference type="Pfam" id="PF22970">
    <property type="entry name" value="DUF7028"/>
    <property type="match status" value="1"/>
</dbReference>
<dbReference type="Proteomes" id="UP000215914">
    <property type="component" value="Unassembled WGS sequence"/>
</dbReference>
<dbReference type="Pfam" id="PF23209">
    <property type="entry name" value="IDM1_C"/>
    <property type="match status" value="1"/>
</dbReference>
<sequence length="1140" mass="127376">MNTKTVYNFLVTSYYKNGILEGRKQKPSKVANPAQFPHTSLSLSLSIFQKIPQIKTPKIFHLPTITSFAFSSPSPIVSRSGYQLEDLFTNSTHKVAMECESQSEVVERESVVDCGDKMKTVNGFENIIPSYMVLHDSLDGSETGGDDTAEEKVKAENTTVFLQEECKKEVTDGSNVTNENGEGSLGIKKCKRGRKKKVKESSDCVRDNSPKMVKDDKDGVEVTGRLLRSRTKTISGRTTVDESRLNESVVGFKRKMETECFDHSEFQKEVKKSSQLAGRPQKKQKRRGRPPKTDGEAGSRRKMKDECFDQNEIQKEVNEKSQLLGRPQKKHKRRGRPSKMDKECLDQIDLQKETNESNQVTGKQQKKTQVEKHKDTSVEETVEGESTTQLNNIMSSEERQQKRNFLREQIASMLMKAKWTIEYRPRQGREYLDAVYVDKKGGTHWSITKAYYSLKKRVEKGDADDKEISAFTPIPDEEMNVLFRSVSKIRSDKNKKKGKKSKNPCKAAIVIGEDASYKTLNKKGKGGKKKKGVLKSAVTLANKSSNVKVKKDKVRHEQGVIAESAVKRRSKVSQKGRQSRKPCLVARSSKKGADQDNDDCNGKRNILSWMIDSGVITLGGKLTCKEGRRRNKLLEGQVTSDGIHCSCCNKTMDVLDFVSHGGGKLDQALKNIHYQSGPSLYKCLMESWNKEVGLTNIRFNHVDVKGDDPNDDTCNVCGDGGDLICCDGCPSTFHQSCLDSQNFPSGDWHCIYCCCKFCGLVACGTTSEMIKCCLCEEKFHHSCLQEENVIDVGSSSLSFCGGKCHELYEQLQGYIGVKFELKEGYSWTLLKRCDLSQDVDDPMKVQCNSKLAVAFSVMDECFVPVMDERSGVNRIHNVVYNCGSNFRRLDYSGFLTAILEKGGELISAASIRIHGNRLAEMPFIGTRHMYRRQGMCRRLLDAIEAALCSLGVDELVIPAIPDLYETWTKVFGFKPLTESLRQAMKGMNLIVFPGTDMLHKPLLENQFADKNLNSVAVSGDKAVECITTENDDNTLSNEQTLATHLESETPTTSFQTSDDEHKSVGLVNNDDTGVVKTCHVTSTSIPKNSFDLNLQPAGTDTDIQPIDDKSISSDSQVCKNPFELSDSMVQVDKTTPLVLV</sequence>
<dbReference type="SMART" id="SM00384">
    <property type="entry name" value="AT_hook"/>
    <property type="match status" value="3"/>
</dbReference>
<keyword evidence="4" id="KW-0862">Zinc</keyword>
<keyword evidence="5" id="KW-0539">Nucleus</keyword>
<evidence type="ECO:0000256" key="3">
    <source>
        <dbReference type="ARBA" id="ARBA00022771"/>
    </source>
</evidence>
<reference evidence="10" key="1">
    <citation type="journal article" date="2017" name="Nature">
        <title>The sunflower genome provides insights into oil metabolism, flowering and Asterid evolution.</title>
        <authorList>
            <person name="Badouin H."/>
            <person name="Gouzy J."/>
            <person name="Grassa C.J."/>
            <person name="Murat F."/>
            <person name="Staton S.E."/>
            <person name="Cottret L."/>
            <person name="Lelandais-Briere C."/>
            <person name="Owens G.L."/>
            <person name="Carrere S."/>
            <person name="Mayjonade B."/>
            <person name="Legrand L."/>
            <person name="Gill N."/>
            <person name="Kane N.C."/>
            <person name="Bowers J.E."/>
            <person name="Hubner S."/>
            <person name="Bellec A."/>
            <person name="Berard A."/>
            <person name="Berges H."/>
            <person name="Blanchet N."/>
            <person name="Boniface M.C."/>
            <person name="Brunel D."/>
            <person name="Catrice O."/>
            <person name="Chaidir N."/>
            <person name="Claudel C."/>
            <person name="Donnadieu C."/>
            <person name="Faraut T."/>
            <person name="Fievet G."/>
            <person name="Helmstetter N."/>
            <person name="King M."/>
            <person name="Knapp S.J."/>
            <person name="Lai Z."/>
            <person name="Le Paslier M.C."/>
            <person name="Lippi Y."/>
            <person name="Lorenzon L."/>
            <person name="Mandel J.R."/>
            <person name="Marage G."/>
            <person name="Marchand G."/>
            <person name="Marquand E."/>
            <person name="Bret-Mestries E."/>
            <person name="Morien E."/>
            <person name="Nambeesan S."/>
            <person name="Nguyen T."/>
            <person name="Pegot-Espagnet P."/>
            <person name="Pouilly N."/>
            <person name="Raftis F."/>
            <person name="Sallet E."/>
            <person name="Schiex T."/>
            <person name="Thomas J."/>
            <person name="Vandecasteele C."/>
            <person name="Vares D."/>
            <person name="Vear F."/>
            <person name="Vautrin S."/>
            <person name="Crespi M."/>
            <person name="Mangin B."/>
            <person name="Burke J.M."/>
            <person name="Salse J."/>
            <person name="Munos S."/>
            <person name="Vincourt P."/>
            <person name="Rieseberg L.H."/>
            <person name="Langlade N.B."/>
        </authorList>
    </citation>
    <scope>NUCLEOTIDE SEQUENCE</scope>
    <source>
        <tissue evidence="10">Leaves</tissue>
    </source>
</reference>
<feature type="domain" description="N-acetyltransferase" evidence="9">
    <location>
        <begin position="853"/>
        <end position="1004"/>
    </location>
</feature>
<evidence type="ECO:0000259" key="9">
    <source>
        <dbReference type="PROSITE" id="PS51186"/>
    </source>
</evidence>
<keyword evidence="3 6" id="KW-0863">Zinc-finger</keyword>
<dbReference type="Pfam" id="PF16135">
    <property type="entry name" value="TDBD"/>
    <property type="match status" value="1"/>
</dbReference>
<dbReference type="Gene3D" id="3.30.40.10">
    <property type="entry name" value="Zinc/RING finger domain, C3HC4 (zinc finger)"/>
    <property type="match status" value="1"/>
</dbReference>
<dbReference type="PANTHER" id="PTHR46309:SF25">
    <property type="entry name" value="ACYL-COA N-ACYLTRANSFERASE WITH RING_FYVE_PHD-TYPE ZINC FINGER PROTEIN-RELATED"/>
    <property type="match status" value="1"/>
</dbReference>
<feature type="compositionally biased region" description="Basic residues" evidence="7">
    <location>
        <begin position="280"/>
        <end position="290"/>
    </location>
</feature>
<dbReference type="GO" id="GO:0008270">
    <property type="term" value="F:zinc ion binding"/>
    <property type="evidence" value="ECO:0007669"/>
    <property type="project" value="UniProtKB-KW"/>
</dbReference>
<dbReference type="SUPFAM" id="SSF55729">
    <property type="entry name" value="Acyl-CoA N-acyltransferases (Nat)"/>
    <property type="match status" value="1"/>
</dbReference>
<feature type="region of interest" description="Disordered" evidence="7">
    <location>
        <begin position="264"/>
        <end position="388"/>
    </location>
</feature>
<keyword evidence="10" id="KW-0808">Transferase</keyword>
<dbReference type="PANTHER" id="PTHR46309">
    <property type="entry name" value="PHD FINGER PROTEIN 12"/>
    <property type="match status" value="1"/>
</dbReference>
<dbReference type="GO" id="GO:0061733">
    <property type="term" value="F:protein-lysine-acetyltransferase activity"/>
    <property type="evidence" value="ECO:0007669"/>
    <property type="project" value="UniProtKB-EC"/>
</dbReference>
<dbReference type="CDD" id="cd15539">
    <property type="entry name" value="PHD1_AIRE"/>
    <property type="match status" value="1"/>
</dbReference>
<dbReference type="PROSITE" id="PS51186">
    <property type="entry name" value="GNAT"/>
    <property type="match status" value="1"/>
</dbReference>